<evidence type="ECO:0000313" key="13">
    <source>
        <dbReference type="EMBL" id="KKR99635.1"/>
    </source>
</evidence>
<keyword evidence="4" id="KW-0645">Protease</keyword>
<evidence type="ECO:0000256" key="10">
    <source>
        <dbReference type="ARBA" id="ARBA00023136"/>
    </source>
</evidence>
<dbReference type="PROSITE" id="PS50106">
    <property type="entry name" value="PDZ"/>
    <property type="match status" value="1"/>
</dbReference>
<comment type="subcellular location">
    <subcellularLocation>
        <location evidence="2">Membrane</location>
        <topology evidence="2">Multi-pass membrane protein</topology>
    </subcellularLocation>
</comment>
<dbReference type="CDD" id="cd06163">
    <property type="entry name" value="S2P-M50_PDZ_RseP-like"/>
    <property type="match status" value="1"/>
</dbReference>
<feature type="transmembrane region" description="Helical" evidence="11">
    <location>
        <begin position="246"/>
        <end position="266"/>
    </location>
</feature>
<evidence type="ECO:0000256" key="6">
    <source>
        <dbReference type="ARBA" id="ARBA00022801"/>
    </source>
</evidence>
<dbReference type="InterPro" id="IPR036034">
    <property type="entry name" value="PDZ_sf"/>
</dbReference>
<proteinExistence type="inferred from homology"/>
<keyword evidence="8 11" id="KW-1133">Transmembrane helix</keyword>
<dbReference type="GO" id="GO:0004222">
    <property type="term" value="F:metalloendopeptidase activity"/>
    <property type="evidence" value="ECO:0007669"/>
    <property type="project" value="InterPro"/>
</dbReference>
<evidence type="ECO:0000259" key="12">
    <source>
        <dbReference type="PROSITE" id="PS50106"/>
    </source>
</evidence>
<dbReference type="SUPFAM" id="SSF50156">
    <property type="entry name" value="PDZ domain-like"/>
    <property type="match status" value="1"/>
</dbReference>
<evidence type="ECO:0000256" key="5">
    <source>
        <dbReference type="ARBA" id="ARBA00022692"/>
    </source>
</evidence>
<organism evidence="13 14">
    <name type="scientific">Candidatus Uhrbacteria bacterium GW2011_GWC1_41_20</name>
    <dbReference type="NCBI Taxonomy" id="1618983"/>
    <lineage>
        <taxon>Bacteria</taxon>
        <taxon>Candidatus Uhriibacteriota</taxon>
    </lineage>
</organism>
<evidence type="ECO:0000313" key="14">
    <source>
        <dbReference type="Proteomes" id="UP000033930"/>
    </source>
</evidence>
<dbReference type="GO" id="GO:0006508">
    <property type="term" value="P:proteolysis"/>
    <property type="evidence" value="ECO:0007669"/>
    <property type="project" value="UniProtKB-KW"/>
</dbReference>
<sequence>MIWTVILFLLVLSVLVLAHEWGHFVTARKLGVKVEEFGLGYPPRVFSWLSKKTGIRWSLNAIPIGGFVKMLGENGDQCPRDPESFCAQPKKVRFTILFAGVFMNMIAAAVFFTIALGFGVSAIVEDYSGNATVEDRALEITQVLEASPAQIAGLEMGDRIISINGEAFTSGELARDYLFSLSENTVVDFSIVRGNESFMVPVVPSYVEEIDHIGLGIALYETGVVHYKWYMIPIEGIRLTAWYTKMICLGLFGMIVSAVSGNGLGADVSGPIGIAVMTGQAAKMGFVYLLQFGAILSINLAILNILPIPALDGGRILFLIIEAISGRPVNGKVEAIIHNIGFLLLMLLVLVVTYKDVLGLFK</sequence>
<dbReference type="InterPro" id="IPR004387">
    <property type="entry name" value="Pept_M50_Zn"/>
</dbReference>
<evidence type="ECO:0000256" key="7">
    <source>
        <dbReference type="ARBA" id="ARBA00022833"/>
    </source>
</evidence>
<feature type="transmembrane region" description="Helical" evidence="11">
    <location>
        <begin position="335"/>
        <end position="354"/>
    </location>
</feature>
<keyword evidence="6 11" id="KW-0378">Hydrolase</keyword>
<comment type="cofactor">
    <cofactor evidence="1 11">
        <name>Zn(2+)</name>
        <dbReference type="ChEBI" id="CHEBI:29105"/>
    </cofactor>
</comment>
<evidence type="ECO:0000256" key="4">
    <source>
        <dbReference type="ARBA" id="ARBA00022670"/>
    </source>
</evidence>
<dbReference type="GO" id="GO:0016020">
    <property type="term" value="C:membrane"/>
    <property type="evidence" value="ECO:0007669"/>
    <property type="project" value="UniProtKB-SubCell"/>
</dbReference>
<dbReference type="Pfam" id="PF02163">
    <property type="entry name" value="Peptidase_M50"/>
    <property type="match status" value="1"/>
</dbReference>
<feature type="transmembrane region" description="Helical" evidence="11">
    <location>
        <begin position="94"/>
        <end position="118"/>
    </location>
</feature>
<keyword evidence="10 11" id="KW-0472">Membrane</keyword>
<feature type="domain" description="PDZ" evidence="12">
    <location>
        <begin position="116"/>
        <end position="171"/>
    </location>
</feature>
<evidence type="ECO:0000256" key="9">
    <source>
        <dbReference type="ARBA" id="ARBA00023049"/>
    </source>
</evidence>
<feature type="transmembrane region" description="Helical" evidence="11">
    <location>
        <begin position="286"/>
        <end position="306"/>
    </location>
</feature>
<keyword evidence="9 11" id="KW-0482">Metalloprotease</keyword>
<dbReference type="NCBIfam" id="TIGR00054">
    <property type="entry name" value="RIP metalloprotease RseP"/>
    <property type="match status" value="1"/>
</dbReference>
<keyword evidence="7 11" id="KW-0862">Zinc</keyword>
<evidence type="ECO:0000256" key="8">
    <source>
        <dbReference type="ARBA" id="ARBA00022989"/>
    </source>
</evidence>
<dbReference type="PANTHER" id="PTHR42837:SF2">
    <property type="entry name" value="MEMBRANE METALLOPROTEASE ARASP2, CHLOROPLASTIC-RELATED"/>
    <property type="match status" value="1"/>
</dbReference>
<dbReference type="EC" id="3.4.24.-" evidence="11"/>
<dbReference type="InterPro" id="IPR041489">
    <property type="entry name" value="PDZ_6"/>
</dbReference>
<dbReference type="InterPro" id="IPR008915">
    <property type="entry name" value="Peptidase_M50"/>
</dbReference>
<comment type="similarity">
    <text evidence="3 11">Belongs to the peptidase M50B family.</text>
</comment>
<comment type="caution">
    <text evidence="13">The sequence shown here is derived from an EMBL/GenBank/DDBJ whole genome shotgun (WGS) entry which is preliminary data.</text>
</comment>
<dbReference type="PANTHER" id="PTHR42837">
    <property type="entry name" value="REGULATOR OF SIGMA-E PROTEASE RSEP"/>
    <property type="match status" value="1"/>
</dbReference>
<dbReference type="GO" id="GO:0046872">
    <property type="term" value="F:metal ion binding"/>
    <property type="evidence" value="ECO:0007669"/>
    <property type="project" value="UniProtKB-KW"/>
</dbReference>
<gene>
    <name evidence="13" type="ORF">UU50_C0004G0016</name>
</gene>
<dbReference type="Pfam" id="PF17820">
    <property type="entry name" value="PDZ_6"/>
    <property type="match status" value="1"/>
</dbReference>
<keyword evidence="5 11" id="KW-0812">Transmembrane</keyword>
<name>A0A0G0XRU2_9BACT</name>
<reference evidence="13 14" key="1">
    <citation type="journal article" date="2015" name="Nature">
        <title>rRNA introns, odd ribosomes, and small enigmatic genomes across a large radiation of phyla.</title>
        <authorList>
            <person name="Brown C.T."/>
            <person name="Hug L.A."/>
            <person name="Thomas B.C."/>
            <person name="Sharon I."/>
            <person name="Castelle C.J."/>
            <person name="Singh A."/>
            <person name="Wilkins M.J."/>
            <person name="Williams K.H."/>
            <person name="Banfield J.F."/>
        </authorList>
    </citation>
    <scope>NUCLEOTIDE SEQUENCE [LARGE SCALE GENOMIC DNA]</scope>
</reference>
<evidence type="ECO:0000256" key="3">
    <source>
        <dbReference type="ARBA" id="ARBA00007931"/>
    </source>
</evidence>
<evidence type="ECO:0000256" key="2">
    <source>
        <dbReference type="ARBA" id="ARBA00004141"/>
    </source>
</evidence>
<dbReference type="EMBL" id="LCAW01000004">
    <property type="protein sequence ID" value="KKR99635.1"/>
    <property type="molecule type" value="Genomic_DNA"/>
</dbReference>
<dbReference type="InterPro" id="IPR001478">
    <property type="entry name" value="PDZ"/>
</dbReference>
<protein>
    <recommendedName>
        <fullName evidence="11">Zinc metalloprotease</fullName>
        <ecNumber evidence="11">3.4.24.-</ecNumber>
    </recommendedName>
</protein>
<dbReference type="AlphaFoldDB" id="A0A0G0XRU2"/>
<evidence type="ECO:0000256" key="1">
    <source>
        <dbReference type="ARBA" id="ARBA00001947"/>
    </source>
</evidence>
<evidence type="ECO:0000256" key="11">
    <source>
        <dbReference type="RuleBase" id="RU362031"/>
    </source>
</evidence>
<dbReference type="SMART" id="SM00228">
    <property type="entry name" value="PDZ"/>
    <property type="match status" value="1"/>
</dbReference>
<dbReference type="Proteomes" id="UP000033930">
    <property type="component" value="Unassembled WGS sequence"/>
</dbReference>
<dbReference type="Gene3D" id="2.30.42.10">
    <property type="match status" value="1"/>
</dbReference>
<accession>A0A0G0XRU2</accession>
<keyword evidence="11" id="KW-0479">Metal-binding</keyword>